<evidence type="ECO:0000256" key="6">
    <source>
        <dbReference type="ARBA" id="ARBA00022692"/>
    </source>
</evidence>
<keyword evidence="5" id="KW-0997">Cell inner membrane</keyword>
<dbReference type="Pfam" id="PF12693">
    <property type="entry name" value="GspL_C"/>
    <property type="match status" value="1"/>
</dbReference>
<dbReference type="GO" id="GO:0005886">
    <property type="term" value="C:plasma membrane"/>
    <property type="evidence" value="ECO:0007669"/>
    <property type="project" value="UniProtKB-SubCell"/>
</dbReference>
<keyword evidence="14" id="KW-1185">Reference proteome</keyword>
<keyword evidence="3" id="KW-0813">Transport</keyword>
<evidence type="ECO:0000256" key="8">
    <source>
        <dbReference type="ARBA" id="ARBA00022989"/>
    </source>
</evidence>
<evidence type="ECO:0000256" key="5">
    <source>
        <dbReference type="ARBA" id="ARBA00022519"/>
    </source>
</evidence>
<evidence type="ECO:0000313" key="13">
    <source>
        <dbReference type="EMBL" id="SOE48156.1"/>
    </source>
</evidence>
<dbReference type="KEGG" id="odi:ODI_R1270"/>
<evidence type="ECO:0000256" key="4">
    <source>
        <dbReference type="ARBA" id="ARBA00022475"/>
    </source>
</evidence>
<evidence type="ECO:0000313" key="14">
    <source>
        <dbReference type="Proteomes" id="UP000078558"/>
    </source>
</evidence>
<keyword evidence="8" id="KW-1133">Transmembrane helix</keyword>
<evidence type="ECO:0000256" key="9">
    <source>
        <dbReference type="ARBA" id="ARBA00023136"/>
    </source>
</evidence>
<evidence type="ECO:0000256" key="3">
    <source>
        <dbReference type="ARBA" id="ARBA00022448"/>
    </source>
</evidence>
<keyword evidence="7" id="KW-0653">Protein transport</keyword>
<dbReference type="Gene3D" id="3.30.420.380">
    <property type="match status" value="1"/>
</dbReference>
<keyword evidence="6" id="KW-0812">Transmembrane</keyword>
<reference evidence="12 14" key="1">
    <citation type="submission" date="2016-06" db="EMBL/GenBank/DDBJ databases">
        <authorList>
            <person name="Kjaerup R.B."/>
            <person name="Dalgaard T.S."/>
            <person name="Juul-Madsen H.R."/>
        </authorList>
    </citation>
    <scope>NUCLEOTIDE SEQUENCE [LARGE SCALE GENOMIC DNA]</scope>
    <source>
        <strain evidence="12">Orrdi1</strain>
    </source>
</reference>
<dbReference type="InterPro" id="IPR043129">
    <property type="entry name" value="ATPase_NBD"/>
</dbReference>
<reference evidence="13 14" key="2">
    <citation type="submission" date="2017-08" db="EMBL/GenBank/DDBJ databases">
        <authorList>
            <person name="de Groot N.N."/>
        </authorList>
    </citation>
    <scope>NUCLEOTIDE SEQUENCE [LARGE SCALE GENOMIC DNA]</scope>
    <source>
        <strain evidence="13">Orrdi1</strain>
    </source>
</reference>
<dbReference type="EMBL" id="FLRC01000054">
    <property type="protein sequence ID" value="SBT27513.1"/>
    <property type="molecule type" value="Genomic_DNA"/>
</dbReference>
<dbReference type="EMBL" id="LT907988">
    <property type="protein sequence ID" value="SOE48156.1"/>
    <property type="molecule type" value="Genomic_DNA"/>
</dbReference>
<gene>
    <name evidence="12" type="ORF">ODI_02415</name>
    <name evidence="13" type="ORF">ODI_R1270</name>
</gene>
<dbReference type="InterPro" id="IPR007812">
    <property type="entry name" value="T2SS_protein-GspL"/>
</dbReference>
<comment type="subcellular location">
    <subcellularLocation>
        <location evidence="1">Cell inner membrane</location>
    </subcellularLocation>
</comment>
<accession>A0A1C3K7N8</accession>
<dbReference type="GO" id="GO:0015628">
    <property type="term" value="P:protein secretion by the type II secretion system"/>
    <property type="evidence" value="ECO:0007669"/>
    <property type="project" value="InterPro"/>
</dbReference>
<dbReference type="AlphaFoldDB" id="A0A1C3K7N8"/>
<feature type="compositionally biased region" description="Polar residues" evidence="10">
    <location>
        <begin position="412"/>
        <end position="421"/>
    </location>
</feature>
<evidence type="ECO:0000256" key="1">
    <source>
        <dbReference type="ARBA" id="ARBA00004533"/>
    </source>
</evidence>
<dbReference type="SUPFAM" id="SSF53067">
    <property type="entry name" value="Actin-like ATPase domain"/>
    <property type="match status" value="1"/>
</dbReference>
<evidence type="ECO:0000256" key="2">
    <source>
        <dbReference type="ARBA" id="ARBA00005318"/>
    </source>
</evidence>
<proteinExistence type="inferred from homology"/>
<dbReference type="InterPro" id="IPR025691">
    <property type="entry name" value="GspL_pp_dom"/>
</dbReference>
<evidence type="ECO:0000256" key="10">
    <source>
        <dbReference type="SAM" id="MobiDB-lite"/>
    </source>
</evidence>
<name>A0A1C3K7N8_9BURK</name>
<organism evidence="12 14">
    <name type="scientific">Orrella dioscoreae</name>
    <dbReference type="NCBI Taxonomy" id="1851544"/>
    <lineage>
        <taxon>Bacteria</taxon>
        <taxon>Pseudomonadati</taxon>
        <taxon>Pseudomonadota</taxon>
        <taxon>Betaproteobacteria</taxon>
        <taxon>Burkholderiales</taxon>
        <taxon>Alcaligenaceae</taxon>
        <taxon>Orrella</taxon>
    </lineage>
</organism>
<dbReference type="GO" id="GO:0009276">
    <property type="term" value="C:Gram-negative-bacterium-type cell wall"/>
    <property type="evidence" value="ECO:0007669"/>
    <property type="project" value="InterPro"/>
</dbReference>
<dbReference type="GO" id="GO:0015627">
    <property type="term" value="C:type II protein secretion system complex"/>
    <property type="evidence" value="ECO:0007669"/>
    <property type="project" value="InterPro"/>
</dbReference>
<dbReference type="Proteomes" id="UP000078558">
    <property type="component" value="Chromosome I"/>
</dbReference>
<keyword evidence="4" id="KW-1003">Cell membrane</keyword>
<dbReference type="STRING" id="1851544.ODI_02415"/>
<feature type="region of interest" description="Disordered" evidence="10">
    <location>
        <begin position="378"/>
        <end position="421"/>
    </location>
</feature>
<evidence type="ECO:0000313" key="12">
    <source>
        <dbReference type="EMBL" id="SBT27513.1"/>
    </source>
</evidence>
<evidence type="ECO:0000259" key="11">
    <source>
        <dbReference type="Pfam" id="PF12693"/>
    </source>
</evidence>
<dbReference type="RefSeq" id="WP_067759241.1">
    <property type="nucleotide sequence ID" value="NZ_LT907988.1"/>
</dbReference>
<keyword evidence="9" id="KW-0472">Membrane</keyword>
<sequence length="421" mass="44305">MKTLLRIRLPRLSRLDADAEVDAAQGDGRGGFQAAGRFPLSALAVRWPRARVQAILHPHDAVLASVALPPLPAAKLRAALAGAMDGLLLGDPDEVILAHGPRAPDGQVPVAWTAREPLQRAEACLRGCQLTVSGFLPAPCALPVPDAGWTVHLNEEGYAVVRTGMDTGFVYPRARVLPGAAEWEADELSPLLVQGTPSHIAWVGSVPPFRPIALDVPSSEIDAAQAWLAASPAWSLTCAAQSRGVAPGAWRWPITAGIAAALVWVVGLNVQAHRLASAGQAMTQDMHARVKAAFPNLGVIMNPLQQARQQRDARTQAANAAAREGFAGLLGLTLLHSPFADGQVKTLRYADGQLTFDLDTPGAVQDGPTSPAWVEKARQAGLSVEPAESGWHVRASAPSSEGAASQPVRQAKPSQPGRTRS</sequence>
<protein>
    <submittedName>
        <fullName evidence="12">General secretion pathway protein L</fullName>
    </submittedName>
</protein>
<evidence type="ECO:0000256" key="7">
    <source>
        <dbReference type="ARBA" id="ARBA00022927"/>
    </source>
</evidence>
<comment type="similarity">
    <text evidence="2">Belongs to the GSP L family.</text>
</comment>
<dbReference type="NCBIfam" id="TIGR01709">
    <property type="entry name" value="typeII_sec_gspL"/>
    <property type="match status" value="1"/>
</dbReference>
<feature type="domain" description="GspL periplasmic" evidence="11">
    <location>
        <begin position="248"/>
        <end position="379"/>
    </location>
</feature>